<dbReference type="InterPro" id="IPR051450">
    <property type="entry name" value="Gfo/Idh/MocA_Oxidoreductases"/>
</dbReference>
<dbReference type="Gene3D" id="3.40.50.720">
    <property type="entry name" value="NAD(P)-binding Rossmann-like Domain"/>
    <property type="match status" value="1"/>
</dbReference>
<dbReference type="EMBL" id="MFJN01000013">
    <property type="protein sequence ID" value="OGG21951.1"/>
    <property type="molecule type" value="Genomic_DNA"/>
</dbReference>
<organism evidence="3 4">
    <name type="scientific">Candidatus Gottesmanbacteria bacterium RIFCSPHIGHO2_02_FULL_40_13</name>
    <dbReference type="NCBI Taxonomy" id="1798384"/>
    <lineage>
        <taxon>Bacteria</taxon>
        <taxon>Candidatus Gottesmaniibacteriota</taxon>
    </lineage>
</organism>
<evidence type="ECO:0000259" key="2">
    <source>
        <dbReference type="Pfam" id="PF02894"/>
    </source>
</evidence>
<dbReference type="InterPro" id="IPR036291">
    <property type="entry name" value="NAD(P)-bd_dom_sf"/>
</dbReference>
<dbReference type="Proteomes" id="UP000177092">
    <property type="component" value="Unassembled WGS sequence"/>
</dbReference>
<dbReference type="PANTHER" id="PTHR43377">
    <property type="entry name" value="BILIVERDIN REDUCTASE A"/>
    <property type="match status" value="1"/>
</dbReference>
<dbReference type="PANTHER" id="PTHR43377:SF1">
    <property type="entry name" value="BILIVERDIN REDUCTASE A"/>
    <property type="match status" value="1"/>
</dbReference>
<dbReference type="AlphaFoldDB" id="A0A1F6AB61"/>
<dbReference type="Pfam" id="PF01408">
    <property type="entry name" value="GFO_IDH_MocA"/>
    <property type="match status" value="1"/>
</dbReference>
<dbReference type="SUPFAM" id="SSF51735">
    <property type="entry name" value="NAD(P)-binding Rossmann-fold domains"/>
    <property type="match status" value="1"/>
</dbReference>
<gene>
    <name evidence="3" type="ORF">A3D03_03050</name>
</gene>
<evidence type="ECO:0000259" key="1">
    <source>
        <dbReference type="Pfam" id="PF01408"/>
    </source>
</evidence>
<comment type="caution">
    <text evidence="3">The sequence shown here is derived from an EMBL/GenBank/DDBJ whole genome shotgun (WGS) entry which is preliminary data.</text>
</comment>
<evidence type="ECO:0008006" key="5">
    <source>
        <dbReference type="Google" id="ProtNLM"/>
    </source>
</evidence>
<dbReference type="GO" id="GO:0000166">
    <property type="term" value="F:nucleotide binding"/>
    <property type="evidence" value="ECO:0007669"/>
    <property type="project" value="InterPro"/>
</dbReference>
<sequence>MKVAVIGVGAMGRNHVRSYSSLHGVRLVGVADVNEKQGRKIAKSYHTRFYTRYLDLIETEKPQAVSIVVPTSLHYQVSMDCIKRGISVLVEKPLTSTIGEAKKLVCEAKKRKVVLLAGHIERYNPVIVKLQKLINSGEFGDILSIVVKRVGLYPPRISDVNVVTDLAVHDLDIICSLLGKTPSKIYARGGKVLNNKRIDHAEIFLDFNRLSCFIQVNWITPVKIRTLSITGKKGYAEIDYVAQKLDIYKSNNNTGQPAGFQEFLSKFGSPRKEQIRLKGEEPLRLELEDFIQAVLLKRPTLVTPEEGVRAVILSQAVLKSITKNKPIILKYP</sequence>
<protein>
    <recommendedName>
        <fullName evidence="5">Oxidoreductase</fullName>
    </recommendedName>
</protein>
<name>A0A1F6AB61_9BACT</name>
<dbReference type="Pfam" id="PF02894">
    <property type="entry name" value="GFO_IDH_MocA_C"/>
    <property type="match status" value="1"/>
</dbReference>
<dbReference type="SUPFAM" id="SSF55347">
    <property type="entry name" value="Glyceraldehyde-3-phosphate dehydrogenase-like, C-terminal domain"/>
    <property type="match status" value="1"/>
</dbReference>
<proteinExistence type="predicted"/>
<reference evidence="3 4" key="1">
    <citation type="journal article" date="2016" name="Nat. Commun.">
        <title>Thousands of microbial genomes shed light on interconnected biogeochemical processes in an aquifer system.</title>
        <authorList>
            <person name="Anantharaman K."/>
            <person name="Brown C.T."/>
            <person name="Hug L.A."/>
            <person name="Sharon I."/>
            <person name="Castelle C.J."/>
            <person name="Probst A.J."/>
            <person name="Thomas B.C."/>
            <person name="Singh A."/>
            <person name="Wilkins M.J."/>
            <person name="Karaoz U."/>
            <person name="Brodie E.L."/>
            <person name="Williams K.H."/>
            <person name="Hubbard S.S."/>
            <person name="Banfield J.F."/>
        </authorList>
    </citation>
    <scope>NUCLEOTIDE SEQUENCE [LARGE SCALE GENOMIC DNA]</scope>
</reference>
<dbReference type="InterPro" id="IPR000683">
    <property type="entry name" value="Gfo/Idh/MocA-like_OxRdtase_N"/>
</dbReference>
<accession>A0A1F6AB61</accession>
<dbReference type="STRING" id="1798384.A3D03_03050"/>
<dbReference type="Gene3D" id="3.30.360.10">
    <property type="entry name" value="Dihydrodipicolinate Reductase, domain 2"/>
    <property type="match status" value="1"/>
</dbReference>
<evidence type="ECO:0000313" key="4">
    <source>
        <dbReference type="Proteomes" id="UP000177092"/>
    </source>
</evidence>
<feature type="domain" description="Gfo/Idh/MocA-like oxidoreductase C-terminal" evidence="2">
    <location>
        <begin position="132"/>
        <end position="327"/>
    </location>
</feature>
<feature type="domain" description="Gfo/Idh/MocA-like oxidoreductase N-terminal" evidence="1">
    <location>
        <begin position="1"/>
        <end position="119"/>
    </location>
</feature>
<dbReference type="InterPro" id="IPR004104">
    <property type="entry name" value="Gfo/Idh/MocA-like_OxRdtase_C"/>
</dbReference>
<evidence type="ECO:0000313" key="3">
    <source>
        <dbReference type="EMBL" id="OGG21951.1"/>
    </source>
</evidence>